<dbReference type="GO" id="GO:0004519">
    <property type="term" value="F:endonuclease activity"/>
    <property type="evidence" value="ECO:0007669"/>
    <property type="project" value="UniProtKB-KW"/>
</dbReference>
<evidence type="ECO:0000256" key="2">
    <source>
        <dbReference type="ARBA" id="ARBA00022747"/>
    </source>
</evidence>
<dbReference type="InterPro" id="IPR000055">
    <property type="entry name" value="Restrct_endonuc_typeI_TRD"/>
</dbReference>
<accession>A0A7S8C3I8</accession>
<dbReference type="EMBL" id="CP058214">
    <property type="protein sequence ID" value="QPC42728.1"/>
    <property type="molecule type" value="Genomic_DNA"/>
</dbReference>
<evidence type="ECO:0000313" key="7">
    <source>
        <dbReference type="Proteomes" id="UP000593594"/>
    </source>
</evidence>
<name>A0A7S8C3I8_9HYPH</name>
<keyword evidence="7" id="KW-1185">Reference proteome</keyword>
<keyword evidence="6" id="KW-0255">Endonuclease</keyword>
<gene>
    <name evidence="6" type="ORF">HW532_08475</name>
</gene>
<sequence>MVNDLAVRADTARRCAEAKFHFKDTDAGSIPSDWNAAYVEDLATITTGGRNTQDRVEGGDYPFFVRSQKVERINSYSFDKEAVLTAGDGVGTGKIFHYINGKFDAHQRVYVISDFSERISAYYFYLVFASNFYDRIMQMTAKSSVDSVRREMIARMAIALPSRIEQEAITEAVRDADALIDSLEQLIAKKRLVKQGAMQELLAGRRRLPGFDGEWHEAQLAKVAPLQRGFDLPNSRLEDGPFPVAYSNGVLNSHREYMVKGPGVVTGRSGTLGRVFFIDNDFWPHNTTLWVTQFNGNDPKFIFYLYEFIGFARFASGSGVPTLNRNDAHAYRVKLPPTRNEQAAISTVLSDLDAELEALDTRLEKARQLKKGMMQELLTGRVRLV</sequence>
<feature type="domain" description="Type I restriction modification DNA specificity" evidence="5">
    <location>
        <begin position="31"/>
        <end position="188"/>
    </location>
</feature>
<dbReference type="InterPro" id="IPR044946">
    <property type="entry name" value="Restrct_endonuc_typeI_TRD_sf"/>
</dbReference>
<dbReference type="PANTHER" id="PTHR30408:SF12">
    <property type="entry name" value="TYPE I RESTRICTION ENZYME MJAVIII SPECIFICITY SUBUNIT"/>
    <property type="match status" value="1"/>
</dbReference>
<dbReference type="PANTHER" id="PTHR30408">
    <property type="entry name" value="TYPE-1 RESTRICTION ENZYME ECOKI SPECIFICITY PROTEIN"/>
    <property type="match status" value="1"/>
</dbReference>
<organism evidence="6 7">
    <name type="scientific">Kaustia mangrovi</name>
    <dbReference type="NCBI Taxonomy" id="2593653"/>
    <lineage>
        <taxon>Bacteria</taxon>
        <taxon>Pseudomonadati</taxon>
        <taxon>Pseudomonadota</taxon>
        <taxon>Alphaproteobacteria</taxon>
        <taxon>Hyphomicrobiales</taxon>
        <taxon>Parvibaculaceae</taxon>
        <taxon>Kaustia</taxon>
    </lineage>
</organism>
<dbReference type="Proteomes" id="UP000593594">
    <property type="component" value="Chromosome"/>
</dbReference>
<dbReference type="AlphaFoldDB" id="A0A7S8C3I8"/>
<dbReference type="RefSeq" id="WP_213163964.1">
    <property type="nucleotide sequence ID" value="NZ_CP058214.1"/>
</dbReference>
<dbReference type="Gene3D" id="1.10.287.1120">
    <property type="entry name" value="Bipartite methylase S protein"/>
    <property type="match status" value="2"/>
</dbReference>
<keyword evidence="3" id="KW-0238">DNA-binding</keyword>
<dbReference type="Pfam" id="PF01420">
    <property type="entry name" value="Methylase_S"/>
    <property type="match status" value="2"/>
</dbReference>
<keyword evidence="6" id="KW-0540">Nuclease</keyword>
<evidence type="ECO:0000256" key="3">
    <source>
        <dbReference type="ARBA" id="ARBA00023125"/>
    </source>
</evidence>
<feature type="domain" description="Type I restriction modification DNA specificity" evidence="5">
    <location>
        <begin position="214"/>
        <end position="358"/>
    </location>
</feature>
<proteinExistence type="inferred from homology"/>
<keyword evidence="6" id="KW-0378">Hydrolase</keyword>
<dbReference type="GO" id="GO:0003677">
    <property type="term" value="F:DNA binding"/>
    <property type="evidence" value="ECO:0007669"/>
    <property type="project" value="UniProtKB-KW"/>
</dbReference>
<dbReference type="SUPFAM" id="SSF116734">
    <property type="entry name" value="DNA methylase specificity domain"/>
    <property type="match status" value="2"/>
</dbReference>
<dbReference type="REBASE" id="456675">
    <property type="entry name" value="S.AbaDC25ORF8480P"/>
</dbReference>
<keyword evidence="2" id="KW-0680">Restriction system</keyword>
<dbReference type="GO" id="GO:0009307">
    <property type="term" value="P:DNA restriction-modification system"/>
    <property type="evidence" value="ECO:0007669"/>
    <property type="project" value="UniProtKB-KW"/>
</dbReference>
<keyword evidence="4" id="KW-0175">Coiled coil</keyword>
<dbReference type="Gene3D" id="3.90.220.20">
    <property type="entry name" value="DNA methylase specificity domains"/>
    <property type="match status" value="2"/>
</dbReference>
<evidence type="ECO:0000256" key="1">
    <source>
        <dbReference type="ARBA" id="ARBA00010923"/>
    </source>
</evidence>
<feature type="coiled-coil region" evidence="4">
    <location>
        <begin position="349"/>
        <end position="376"/>
    </location>
</feature>
<evidence type="ECO:0000313" key="6">
    <source>
        <dbReference type="EMBL" id="QPC42728.1"/>
    </source>
</evidence>
<reference evidence="6 7" key="1">
    <citation type="submission" date="2020-06" db="EMBL/GenBank/DDBJ databases">
        <title>Genome sequence of 2 isolates from Red Sea Mangroves.</title>
        <authorList>
            <person name="Sefrji F."/>
            <person name="Michoud G."/>
            <person name="Merlino G."/>
            <person name="Daffonchio D."/>
        </authorList>
    </citation>
    <scope>NUCLEOTIDE SEQUENCE [LARGE SCALE GENOMIC DNA]</scope>
    <source>
        <strain evidence="6 7">R1DC25</strain>
    </source>
</reference>
<evidence type="ECO:0000256" key="4">
    <source>
        <dbReference type="SAM" id="Coils"/>
    </source>
</evidence>
<protein>
    <submittedName>
        <fullName evidence="6">Restriction endonuclease subunit S</fullName>
    </submittedName>
</protein>
<dbReference type="InterPro" id="IPR052021">
    <property type="entry name" value="Type-I_RS_S_subunit"/>
</dbReference>
<dbReference type="KEGG" id="kmn:HW532_08475"/>
<comment type="similarity">
    <text evidence="1">Belongs to the type-I restriction system S methylase family.</text>
</comment>
<evidence type="ECO:0000259" key="5">
    <source>
        <dbReference type="Pfam" id="PF01420"/>
    </source>
</evidence>
<dbReference type="CDD" id="cd17267">
    <property type="entry name" value="RMtype1_S_EcoAO83I-TRD1-CR1_like"/>
    <property type="match status" value="1"/>
</dbReference>